<reference evidence="13" key="1">
    <citation type="submission" date="2015-08" db="EMBL/GenBank/DDBJ databases">
        <title>Genome sequence of the strict anaerobe Clostridium homopropionicum LuHBu1 (DSM 5847T).</title>
        <authorList>
            <person name="Poehlein A."/>
            <person name="Beck M."/>
            <person name="Schiel-Bengelsdorf B."/>
            <person name="Bengelsdorf F.R."/>
            <person name="Daniel R."/>
            <person name="Duerre P."/>
        </authorList>
    </citation>
    <scope>NUCLEOTIDE SEQUENCE [LARGE SCALE GENOMIC DNA]</scope>
    <source>
        <strain evidence="13">DSM 5847</strain>
    </source>
</reference>
<dbReference type="PANTHER" id="PTHR48111:SF2">
    <property type="entry name" value="RESPONSE REGULATOR SAER"/>
    <property type="match status" value="1"/>
</dbReference>
<sequence length="248" mass="29087">MSRRILIADDEKEIIELIELYLQKENYEVITAFNGLEAWEKVKSYEIDLAVIDIMMPGTDGYLLVRKIREKYNIPIIILSARNTNNDIILGLGLGADDYVSKPFDPLELLARIQSQLRRFYQLNNKSKKETKQETKIELKNIIMDTESCTIFKNGIEISLTYTEYKILYMLMRSPGRVFTKKQIFEKVWDDSYYTDDGTIMVHISNLRDKLEEDVKNLRYIKTVRGLGYKFEAPSRLQKGDNNEEKNK</sequence>
<feature type="DNA-binding region" description="OmpR/PhoB-type" evidence="9">
    <location>
        <begin position="134"/>
        <end position="233"/>
    </location>
</feature>
<dbReference type="InterPro" id="IPR039420">
    <property type="entry name" value="WalR-like"/>
</dbReference>
<gene>
    <name evidence="12" type="primary">walR_1</name>
    <name evidence="12" type="ORF">CLHOM_15970</name>
</gene>
<dbReference type="Pfam" id="PF00072">
    <property type="entry name" value="Response_reg"/>
    <property type="match status" value="1"/>
</dbReference>
<dbReference type="Gene3D" id="3.40.50.2300">
    <property type="match status" value="1"/>
</dbReference>
<protein>
    <recommendedName>
        <fullName evidence="1">Stage 0 sporulation protein A homolog</fullName>
    </recommendedName>
</protein>
<dbReference type="AlphaFoldDB" id="A0A0L6ZAP7"/>
<evidence type="ECO:0000313" key="13">
    <source>
        <dbReference type="Proteomes" id="UP000037043"/>
    </source>
</evidence>
<keyword evidence="5 9" id="KW-0238">DNA-binding</keyword>
<dbReference type="Gene3D" id="1.10.10.10">
    <property type="entry name" value="Winged helix-like DNA-binding domain superfamily/Winged helix DNA-binding domain"/>
    <property type="match status" value="1"/>
</dbReference>
<dbReference type="PATRIC" id="fig|1121318.3.peg.1607"/>
<feature type="domain" description="OmpR/PhoB-type" evidence="11">
    <location>
        <begin position="134"/>
        <end position="233"/>
    </location>
</feature>
<comment type="caution">
    <text evidence="12">The sequence shown here is derived from an EMBL/GenBank/DDBJ whole genome shotgun (WGS) entry which is preliminary data.</text>
</comment>
<dbReference type="FunFam" id="3.40.50.2300:FF:000001">
    <property type="entry name" value="DNA-binding response regulator PhoB"/>
    <property type="match status" value="1"/>
</dbReference>
<dbReference type="PROSITE" id="PS50110">
    <property type="entry name" value="RESPONSE_REGULATORY"/>
    <property type="match status" value="1"/>
</dbReference>
<dbReference type="PANTHER" id="PTHR48111">
    <property type="entry name" value="REGULATOR OF RPOS"/>
    <property type="match status" value="1"/>
</dbReference>
<organism evidence="12 13">
    <name type="scientific">Clostridium homopropionicum DSM 5847</name>
    <dbReference type="NCBI Taxonomy" id="1121318"/>
    <lineage>
        <taxon>Bacteria</taxon>
        <taxon>Bacillati</taxon>
        <taxon>Bacillota</taxon>
        <taxon>Clostridia</taxon>
        <taxon>Eubacteriales</taxon>
        <taxon>Clostridiaceae</taxon>
        <taxon>Clostridium</taxon>
    </lineage>
</organism>
<accession>A0A0L6ZAP7</accession>
<dbReference type="EMBL" id="LHUR01000021">
    <property type="protein sequence ID" value="KOA20032.1"/>
    <property type="molecule type" value="Genomic_DNA"/>
</dbReference>
<dbReference type="FunFam" id="1.10.10.10:FF:000018">
    <property type="entry name" value="DNA-binding response regulator ResD"/>
    <property type="match status" value="1"/>
</dbReference>
<dbReference type="GO" id="GO:0006355">
    <property type="term" value="P:regulation of DNA-templated transcription"/>
    <property type="evidence" value="ECO:0007669"/>
    <property type="project" value="InterPro"/>
</dbReference>
<evidence type="ECO:0000256" key="2">
    <source>
        <dbReference type="ARBA" id="ARBA00022553"/>
    </source>
</evidence>
<dbReference type="STRING" id="36844.SAMN04488501_11272"/>
<dbReference type="SMART" id="SM00862">
    <property type="entry name" value="Trans_reg_C"/>
    <property type="match status" value="1"/>
</dbReference>
<dbReference type="SMART" id="SM00448">
    <property type="entry name" value="REC"/>
    <property type="match status" value="1"/>
</dbReference>
<dbReference type="InterPro" id="IPR011006">
    <property type="entry name" value="CheY-like_superfamily"/>
</dbReference>
<dbReference type="GO" id="GO:0032993">
    <property type="term" value="C:protein-DNA complex"/>
    <property type="evidence" value="ECO:0007669"/>
    <property type="project" value="TreeGrafter"/>
</dbReference>
<evidence type="ECO:0000259" key="11">
    <source>
        <dbReference type="PROSITE" id="PS51755"/>
    </source>
</evidence>
<keyword evidence="13" id="KW-1185">Reference proteome</keyword>
<keyword evidence="2 8" id="KW-0597">Phosphoprotein</keyword>
<dbReference type="RefSeq" id="WP_052221159.1">
    <property type="nucleotide sequence ID" value="NZ_LHUR01000021.1"/>
</dbReference>
<evidence type="ECO:0000256" key="7">
    <source>
        <dbReference type="ARBA" id="ARBA00024867"/>
    </source>
</evidence>
<dbReference type="GO" id="GO:0000156">
    <property type="term" value="F:phosphorelay response regulator activity"/>
    <property type="evidence" value="ECO:0007669"/>
    <property type="project" value="TreeGrafter"/>
</dbReference>
<feature type="modified residue" description="4-aspartylphosphate" evidence="8">
    <location>
        <position position="53"/>
    </location>
</feature>
<evidence type="ECO:0000259" key="10">
    <source>
        <dbReference type="PROSITE" id="PS50110"/>
    </source>
</evidence>
<dbReference type="Pfam" id="PF00486">
    <property type="entry name" value="Trans_reg_C"/>
    <property type="match status" value="1"/>
</dbReference>
<dbReference type="GO" id="GO:0005829">
    <property type="term" value="C:cytosol"/>
    <property type="evidence" value="ECO:0007669"/>
    <property type="project" value="TreeGrafter"/>
</dbReference>
<evidence type="ECO:0000256" key="8">
    <source>
        <dbReference type="PROSITE-ProRule" id="PRU00169"/>
    </source>
</evidence>
<evidence type="ECO:0000256" key="4">
    <source>
        <dbReference type="ARBA" id="ARBA00023015"/>
    </source>
</evidence>
<evidence type="ECO:0000313" key="12">
    <source>
        <dbReference type="EMBL" id="KOA20032.1"/>
    </source>
</evidence>
<dbReference type="GO" id="GO:0000976">
    <property type="term" value="F:transcription cis-regulatory region binding"/>
    <property type="evidence" value="ECO:0007669"/>
    <property type="project" value="TreeGrafter"/>
</dbReference>
<proteinExistence type="predicted"/>
<dbReference type="SUPFAM" id="SSF52172">
    <property type="entry name" value="CheY-like"/>
    <property type="match status" value="1"/>
</dbReference>
<dbReference type="InterPro" id="IPR001789">
    <property type="entry name" value="Sig_transdc_resp-reg_receiver"/>
</dbReference>
<keyword evidence="3" id="KW-0902">Two-component regulatory system</keyword>
<evidence type="ECO:0000256" key="1">
    <source>
        <dbReference type="ARBA" id="ARBA00018672"/>
    </source>
</evidence>
<comment type="function">
    <text evidence="7">May play the central regulatory role in sporulation. It may be an element of the effector pathway responsible for the activation of sporulation genes in response to nutritional stress. Spo0A may act in concert with spo0H (a sigma factor) to control the expression of some genes that are critical to the sporulation process.</text>
</comment>
<evidence type="ECO:0000256" key="3">
    <source>
        <dbReference type="ARBA" id="ARBA00023012"/>
    </source>
</evidence>
<keyword evidence="4" id="KW-0805">Transcription regulation</keyword>
<evidence type="ECO:0000256" key="6">
    <source>
        <dbReference type="ARBA" id="ARBA00023163"/>
    </source>
</evidence>
<name>A0A0L6ZAP7_9CLOT</name>
<dbReference type="InterPro" id="IPR001867">
    <property type="entry name" value="OmpR/PhoB-type_DNA-bd"/>
</dbReference>
<dbReference type="PROSITE" id="PS51755">
    <property type="entry name" value="OMPR_PHOB"/>
    <property type="match status" value="1"/>
</dbReference>
<dbReference type="CDD" id="cd00383">
    <property type="entry name" value="trans_reg_C"/>
    <property type="match status" value="1"/>
</dbReference>
<dbReference type="InterPro" id="IPR036388">
    <property type="entry name" value="WH-like_DNA-bd_sf"/>
</dbReference>
<dbReference type="Proteomes" id="UP000037043">
    <property type="component" value="Unassembled WGS sequence"/>
</dbReference>
<evidence type="ECO:0000256" key="5">
    <source>
        <dbReference type="ARBA" id="ARBA00023125"/>
    </source>
</evidence>
<feature type="domain" description="Response regulatory" evidence="10">
    <location>
        <begin position="4"/>
        <end position="117"/>
    </location>
</feature>
<keyword evidence="6" id="KW-0804">Transcription</keyword>
<evidence type="ECO:0000256" key="9">
    <source>
        <dbReference type="PROSITE-ProRule" id="PRU01091"/>
    </source>
</evidence>
<dbReference type="Gene3D" id="6.10.250.690">
    <property type="match status" value="1"/>
</dbReference>
<dbReference type="CDD" id="cd17574">
    <property type="entry name" value="REC_OmpR"/>
    <property type="match status" value="1"/>
</dbReference>